<proteinExistence type="predicted"/>
<accession>A0AAN8LCL8</accession>
<feature type="region of interest" description="Disordered" evidence="1">
    <location>
        <begin position="1"/>
        <end position="64"/>
    </location>
</feature>
<organism evidence="2 3">
    <name type="scientific">Coregonus suidteri</name>
    <dbReference type="NCBI Taxonomy" id="861788"/>
    <lineage>
        <taxon>Eukaryota</taxon>
        <taxon>Metazoa</taxon>
        <taxon>Chordata</taxon>
        <taxon>Craniata</taxon>
        <taxon>Vertebrata</taxon>
        <taxon>Euteleostomi</taxon>
        <taxon>Actinopterygii</taxon>
        <taxon>Neopterygii</taxon>
        <taxon>Teleostei</taxon>
        <taxon>Protacanthopterygii</taxon>
        <taxon>Salmoniformes</taxon>
        <taxon>Salmonidae</taxon>
        <taxon>Coregoninae</taxon>
        <taxon>Coregonus</taxon>
    </lineage>
</organism>
<dbReference type="EMBL" id="JAGTTL010000021">
    <property type="protein sequence ID" value="KAK6306704.1"/>
    <property type="molecule type" value="Genomic_DNA"/>
</dbReference>
<comment type="caution">
    <text evidence="2">The sequence shown here is derived from an EMBL/GenBank/DDBJ whole genome shotgun (WGS) entry which is preliminary data.</text>
</comment>
<protein>
    <submittedName>
        <fullName evidence="2">Uncharacterized protein</fullName>
    </submittedName>
</protein>
<gene>
    <name evidence="2" type="ORF">J4Q44_G00236290</name>
</gene>
<dbReference type="AlphaFoldDB" id="A0AAN8LCL8"/>
<dbReference type="Proteomes" id="UP001356427">
    <property type="component" value="Unassembled WGS sequence"/>
</dbReference>
<keyword evidence="3" id="KW-1185">Reference proteome</keyword>
<evidence type="ECO:0000256" key="1">
    <source>
        <dbReference type="SAM" id="MobiDB-lite"/>
    </source>
</evidence>
<evidence type="ECO:0000313" key="3">
    <source>
        <dbReference type="Proteomes" id="UP001356427"/>
    </source>
</evidence>
<reference evidence="2 3" key="1">
    <citation type="submission" date="2021-04" db="EMBL/GenBank/DDBJ databases">
        <authorList>
            <person name="De Guttry C."/>
            <person name="Zahm M."/>
            <person name="Klopp C."/>
            <person name="Cabau C."/>
            <person name="Louis A."/>
            <person name="Berthelot C."/>
            <person name="Parey E."/>
            <person name="Roest Crollius H."/>
            <person name="Montfort J."/>
            <person name="Robinson-Rechavi M."/>
            <person name="Bucao C."/>
            <person name="Bouchez O."/>
            <person name="Gislard M."/>
            <person name="Lluch J."/>
            <person name="Milhes M."/>
            <person name="Lampietro C."/>
            <person name="Lopez Roques C."/>
            <person name="Donnadieu C."/>
            <person name="Braasch I."/>
            <person name="Desvignes T."/>
            <person name="Postlethwait J."/>
            <person name="Bobe J."/>
            <person name="Wedekind C."/>
            <person name="Guiguen Y."/>
        </authorList>
    </citation>
    <scope>NUCLEOTIDE SEQUENCE [LARGE SCALE GENOMIC DNA]</scope>
    <source>
        <strain evidence="2">Cs_M1</strain>
        <tissue evidence="2">Blood</tissue>
    </source>
</reference>
<feature type="compositionally biased region" description="Low complexity" evidence="1">
    <location>
        <begin position="26"/>
        <end position="37"/>
    </location>
</feature>
<evidence type="ECO:0000313" key="2">
    <source>
        <dbReference type="EMBL" id="KAK6306704.1"/>
    </source>
</evidence>
<sequence>MLLGHVPWQPFLEPGKPRPQPPSPTLYRLPLQSSSPQPTNPPPSVPSLRPGLWPHINPRQDSDGWGWLERGERPLMLEINLTGPTGKGQA</sequence>
<name>A0AAN8LCL8_9TELE</name>